<dbReference type="EMBL" id="VIBR01000001">
    <property type="protein sequence ID" value="KAA0119672.1"/>
    <property type="molecule type" value="Genomic_DNA"/>
</dbReference>
<organism evidence="1 2">
    <name type="scientific">Streptococcus sanguinis</name>
    <dbReference type="NCBI Taxonomy" id="1305"/>
    <lineage>
        <taxon>Bacteria</taxon>
        <taxon>Bacillati</taxon>
        <taxon>Bacillota</taxon>
        <taxon>Bacilli</taxon>
        <taxon>Lactobacillales</taxon>
        <taxon>Streptococcaceae</taxon>
        <taxon>Streptococcus</taxon>
    </lineage>
</organism>
<name>A0A5A7ZU83_STRSA</name>
<evidence type="ECO:0000313" key="1">
    <source>
        <dbReference type="EMBL" id="KAA0119672.1"/>
    </source>
</evidence>
<dbReference type="Proteomes" id="UP000324105">
    <property type="component" value="Unassembled WGS sequence"/>
</dbReference>
<reference evidence="1 2" key="1">
    <citation type="submission" date="2019-06" db="EMBL/GenBank/DDBJ databases">
        <title>Genome sequence and analysis of a MDR-Streptococcus sanguis isolated from throat swab of children with scarlet fever from Hangzhou,China.</title>
        <authorList>
            <person name="Huang Y."/>
            <person name="Xie L."/>
            <person name="Liu W."/>
        </authorList>
    </citation>
    <scope>NUCLEOTIDE SEQUENCE [LARGE SCALE GENOMIC DNA]</scope>
    <source>
        <strain evidence="1 2">S28</strain>
    </source>
</reference>
<dbReference type="RefSeq" id="WP_149565577.1">
    <property type="nucleotide sequence ID" value="NZ_VIBR01000001.1"/>
</dbReference>
<accession>A0A5A7ZU83</accession>
<evidence type="ECO:0000313" key="2">
    <source>
        <dbReference type="Proteomes" id="UP000324105"/>
    </source>
</evidence>
<protein>
    <submittedName>
        <fullName evidence="1">TIGR04197 family type VII secretion effector</fullName>
    </submittedName>
</protein>
<comment type="caution">
    <text evidence="1">The sequence shown here is derived from an EMBL/GenBank/DDBJ whole genome shotgun (WGS) entry which is preliminary data.</text>
</comment>
<proteinExistence type="predicted"/>
<dbReference type="NCBIfam" id="TIGR04197">
    <property type="entry name" value="T7SS_SACOL2603"/>
    <property type="match status" value="1"/>
</dbReference>
<dbReference type="AlphaFoldDB" id="A0A5A7ZU83"/>
<gene>
    <name evidence="1" type="ORF">FKX92_03815</name>
</gene>
<dbReference type="InterPro" id="IPR021477">
    <property type="entry name" value="TVIIS_effector_SACOL2603_fam"/>
</dbReference>
<sequence length="89" mass="9858">MSGTILSNSEISAIHSREIKVVAAEKEIKTNKDTVSRYSGNSLAHNHLDKEEQMVSQMLDSVSQFADCIQEIGINFDLMDSDIASKIDK</sequence>